<evidence type="ECO:0000313" key="6">
    <source>
        <dbReference type="Proteomes" id="UP000285084"/>
    </source>
</evidence>
<dbReference type="VEuPathDB" id="FungiDB:FOZG_16104"/>
<evidence type="ECO:0000256" key="2">
    <source>
        <dbReference type="ARBA" id="ARBA00023004"/>
    </source>
</evidence>
<dbReference type="CDD" id="cd07739">
    <property type="entry name" value="metallo-hydrolase-like_MBL-fold"/>
    <property type="match status" value="1"/>
</dbReference>
<dbReference type="GO" id="GO:0020037">
    <property type="term" value="F:heme binding"/>
    <property type="evidence" value="ECO:0007669"/>
    <property type="project" value="InterPro"/>
</dbReference>
<proteinExistence type="predicted"/>
<dbReference type="Pfam" id="PF00753">
    <property type="entry name" value="Lactamase_B"/>
    <property type="match status" value="1"/>
</dbReference>
<dbReference type="PROSITE" id="PS51007">
    <property type="entry name" value="CYTC"/>
    <property type="match status" value="1"/>
</dbReference>
<dbReference type="SMART" id="SM00849">
    <property type="entry name" value="Lactamase_B"/>
    <property type="match status" value="1"/>
</dbReference>
<dbReference type="VEuPathDB" id="FungiDB:FOC4_g10003775"/>
<evidence type="ECO:0000256" key="1">
    <source>
        <dbReference type="ARBA" id="ARBA00022723"/>
    </source>
</evidence>
<dbReference type="InterPro" id="IPR036866">
    <property type="entry name" value="RibonucZ/Hydroxyglut_hydro"/>
</dbReference>
<evidence type="ECO:0000259" key="4">
    <source>
        <dbReference type="PROSITE" id="PS51007"/>
    </source>
</evidence>
<protein>
    <recommendedName>
        <fullName evidence="4">Cytochrome c domain-containing protein</fullName>
    </recommendedName>
</protein>
<dbReference type="VEuPathDB" id="FungiDB:HZS61_004691"/>
<dbReference type="Proteomes" id="UP000285084">
    <property type="component" value="Unassembled WGS sequence"/>
</dbReference>
<feature type="domain" description="Cytochrome c" evidence="4">
    <location>
        <begin position="20"/>
        <end position="129"/>
    </location>
</feature>
<dbReference type="PANTHER" id="PTHR42951">
    <property type="entry name" value="METALLO-BETA-LACTAMASE DOMAIN-CONTAINING"/>
    <property type="match status" value="1"/>
</dbReference>
<comment type="caution">
    <text evidence="5">The sequence shown here is derived from an EMBL/GenBank/DDBJ whole genome shotgun (WGS) entry which is preliminary data.</text>
</comment>
<keyword evidence="2 3" id="KW-0408">Iron</keyword>
<keyword evidence="3" id="KW-0349">Heme</keyword>
<dbReference type="VEuPathDB" id="FungiDB:FOC1_g10002840"/>
<dbReference type="VEuPathDB" id="FungiDB:FOIG_09859"/>
<dbReference type="GO" id="GO:0046872">
    <property type="term" value="F:metal ion binding"/>
    <property type="evidence" value="ECO:0007669"/>
    <property type="project" value="UniProtKB-KW"/>
</dbReference>
<evidence type="ECO:0000256" key="3">
    <source>
        <dbReference type="PROSITE-ProRule" id="PRU00433"/>
    </source>
</evidence>
<sequence length="353" mass="38994">MPCVTNLEQRQFELVTYIHTALTPGNTLKMLRNILLSSLLAASATCVSCHPKLRTEHFLNSGPSLDMVSTLIIGSEAAAIIDLPLAVPQAIDLAEWVANTTEKPLVAAFSSHFHPDHYLSGAAFLAKFPATKFYANSKAVDLIKNDAAERIKAWKNVLGDDVIVDKAAIPTPYDFTFFTLPGDYSSPIYLLSPLAGDTVDETLFWIPSISTLIAGDSVYSHTLHLWLADQLSPALTDAWLSTLDFIEYLKPNKVIAGHTTTLDSLNTKLDLEYSRRYLKFFQQKIQSKGKNFFTPQEISKKLAKEFPGRLESSTSALLLNISSEELGRGGSKLARTFDLTSYNVTGLESWKLD</sequence>
<dbReference type="PANTHER" id="PTHR42951:SF14">
    <property type="entry name" value="METALLO-BETA-LACTAMASE SUPERFAMILY PROTEIN"/>
    <property type="match status" value="1"/>
</dbReference>
<dbReference type="Gene3D" id="3.60.15.10">
    <property type="entry name" value="Ribonuclease Z/Hydroxyacylglutathione hydrolase-like"/>
    <property type="match status" value="1"/>
</dbReference>
<dbReference type="AlphaFoldDB" id="A0A420MEH8"/>
<accession>A0A420MEH8</accession>
<keyword evidence="1 3" id="KW-0479">Metal-binding</keyword>
<dbReference type="InterPro" id="IPR009056">
    <property type="entry name" value="Cyt_c-like_dom"/>
</dbReference>
<dbReference type="VEuPathDB" id="FungiDB:FOMG_16531"/>
<dbReference type="SUPFAM" id="SSF56281">
    <property type="entry name" value="Metallo-hydrolase/oxidoreductase"/>
    <property type="match status" value="1"/>
</dbReference>
<organism evidence="5 6">
    <name type="scientific">Fusarium oxysporum</name>
    <name type="common">Fusarium vascular wilt</name>
    <dbReference type="NCBI Taxonomy" id="5507"/>
    <lineage>
        <taxon>Eukaryota</taxon>
        <taxon>Fungi</taxon>
        <taxon>Dikarya</taxon>
        <taxon>Ascomycota</taxon>
        <taxon>Pezizomycotina</taxon>
        <taxon>Sordariomycetes</taxon>
        <taxon>Hypocreomycetidae</taxon>
        <taxon>Hypocreales</taxon>
        <taxon>Nectriaceae</taxon>
        <taxon>Fusarium</taxon>
        <taxon>Fusarium oxysporum species complex</taxon>
    </lineage>
</organism>
<dbReference type="InterPro" id="IPR050855">
    <property type="entry name" value="NDM-1-like"/>
</dbReference>
<name>A0A420MEH8_FUSOX</name>
<dbReference type="GO" id="GO:0009055">
    <property type="term" value="F:electron transfer activity"/>
    <property type="evidence" value="ECO:0007669"/>
    <property type="project" value="InterPro"/>
</dbReference>
<dbReference type="InterPro" id="IPR001279">
    <property type="entry name" value="Metallo-B-lactamas"/>
</dbReference>
<reference evidence="5 6" key="1">
    <citation type="journal article" date="2018" name="Sci. Rep.">
        <title>Characterisation of pathogen-specific regions and novel effector candidates in Fusarium oxysporum f. sp. cepae.</title>
        <authorList>
            <person name="Armitage A.D."/>
            <person name="Taylor A."/>
            <person name="Sobczyk M.K."/>
            <person name="Baxter L."/>
            <person name="Greenfield B.P."/>
            <person name="Bates H.J."/>
            <person name="Wilson F."/>
            <person name="Jackson A.C."/>
            <person name="Ott S."/>
            <person name="Harrison R.J."/>
            <person name="Clarkson J.P."/>
        </authorList>
    </citation>
    <scope>NUCLEOTIDE SEQUENCE [LARGE SCALE GENOMIC DNA]</scope>
    <source>
        <strain evidence="5 6">Fo_A13</strain>
    </source>
</reference>
<evidence type="ECO:0000313" key="5">
    <source>
        <dbReference type="EMBL" id="RKK66475.1"/>
    </source>
</evidence>
<dbReference type="EMBL" id="MRCX01000290">
    <property type="protein sequence ID" value="RKK66475.1"/>
    <property type="molecule type" value="Genomic_DNA"/>
</dbReference>
<dbReference type="VEuPathDB" id="FungiDB:FOXG_14524"/>
<gene>
    <name evidence="5" type="ORF">BFJ69_g15386</name>
</gene>